<dbReference type="Proteomes" id="UP001164653">
    <property type="component" value="Chromosome"/>
</dbReference>
<evidence type="ECO:0000313" key="3">
    <source>
        <dbReference type="EMBL" id="WAC10083.1"/>
    </source>
</evidence>
<feature type="transmembrane region" description="Helical" evidence="1">
    <location>
        <begin position="119"/>
        <end position="140"/>
    </location>
</feature>
<evidence type="ECO:0000256" key="1">
    <source>
        <dbReference type="SAM" id="Phobius"/>
    </source>
</evidence>
<dbReference type="RefSeq" id="WP_244823677.1">
    <property type="nucleotide sequence ID" value="NZ_CP112998.1"/>
</dbReference>
<dbReference type="EMBL" id="CP112998">
    <property type="protein sequence ID" value="WAC10083.1"/>
    <property type="molecule type" value="Genomic_DNA"/>
</dbReference>
<organism evidence="3 4">
    <name type="scientific">Dyadobacter pollutisoli</name>
    <dbReference type="NCBI Taxonomy" id="2910158"/>
    <lineage>
        <taxon>Bacteria</taxon>
        <taxon>Pseudomonadati</taxon>
        <taxon>Bacteroidota</taxon>
        <taxon>Cytophagia</taxon>
        <taxon>Cytophagales</taxon>
        <taxon>Spirosomataceae</taxon>
        <taxon>Dyadobacter</taxon>
    </lineage>
</organism>
<feature type="transmembrane region" description="Helical" evidence="1">
    <location>
        <begin position="212"/>
        <end position="231"/>
    </location>
</feature>
<evidence type="ECO:0000313" key="4">
    <source>
        <dbReference type="Proteomes" id="UP001164653"/>
    </source>
</evidence>
<proteinExistence type="predicted"/>
<keyword evidence="1" id="KW-0812">Transmembrane</keyword>
<dbReference type="Pfam" id="PF00892">
    <property type="entry name" value="EamA"/>
    <property type="match status" value="2"/>
</dbReference>
<keyword evidence="1" id="KW-1133">Transmembrane helix</keyword>
<sequence length="287" mass="31265">MSLRVLALVLTAAVLHACWNLLSKKARGKTPFIWLVYTASSIVYLPVVLYQLSESNQLISQALLWFSLSSAILHLAYYIVLQRGYRSADLSVVYPLARGTGPLFSSAAAILFMSEHPDLRTISGLFLIIAGVLVITGLSFGTGQNRKMTAGLTYGVLTGLFIALYTVNDAIAVKSYTISPLVLTFGTNLLGAALLFPFIRAEKDELKREIKLHKWVIVAIAVMSPAAYMLVLEALKYAPLTVVAPARETSILLGVFMGSRVFDEKDLRRRLVASVLILGGIVMLSLG</sequence>
<dbReference type="SUPFAM" id="SSF103481">
    <property type="entry name" value="Multidrug resistance efflux transporter EmrE"/>
    <property type="match status" value="2"/>
</dbReference>
<name>A0A9E8SIR6_9BACT</name>
<dbReference type="PANTHER" id="PTHR22911:SF137">
    <property type="entry name" value="SOLUTE CARRIER FAMILY 35 MEMBER G2-RELATED"/>
    <property type="match status" value="1"/>
</dbReference>
<dbReference type="PANTHER" id="PTHR22911">
    <property type="entry name" value="ACYL-MALONYL CONDENSING ENZYME-RELATED"/>
    <property type="match status" value="1"/>
</dbReference>
<protein>
    <submittedName>
        <fullName evidence="3">DMT family transporter</fullName>
    </submittedName>
</protein>
<feature type="transmembrane region" description="Helical" evidence="1">
    <location>
        <begin position="178"/>
        <end position="200"/>
    </location>
</feature>
<feature type="transmembrane region" description="Helical" evidence="1">
    <location>
        <begin position="152"/>
        <end position="172"/>
    </location>
</feature>
<dbReference type="AlphaFoldDB" id="A0A9E8SIR6"/>
<feature type="transmembrane region" description="Helical" evidence="1">
    <location>
        <begin position="6"/>
        <end position="22"/>
    </location>
</feature>
<dbReference type="Gene3D" id="1.10.3730.20">
    <property type="match status" value="2"/>
</dbReference>
<feature type="transmembrane region" description="Helical" evidence="1">
    <location>
        <begin position="270"/>
        <end position="286"/>
    </location>
</feature>
<feature type="domain" description="EamA" evidence="2">
    <location>
        <begin position="150"/>
        <end position="285"/>
    </location>
</feature>
<dbReference type="InterPro" id="IPR000620">
    <property type="entry name" value="EamA_dom"/>
</dbReference>
<reference evidence="3" key="1">
    <citation type="submission" date="2022-11" db="EMBL/GenBank/DDBJ databases">
        <title>Dyadobacter pollutisoli sp. nov., isolated from plastic dumped soil.</title>
        <authorList>
            <person name="Kim J.M."/>
            <person name="Kim K.R."/>
            <person name="Lee J.K."/>
            <person name="Hao L."/>
            <person name="Jeon C.O."/>
        </authorList>
    </citation>
    <scope>NUCLEOTIDE SEQUENCE</scope>
    <source>
        <strain evidence="3">U1</strain>
    </source>
</reference>
<feature type="transmembrane region" description="Helical" evidence="1">
    <location>
        <begin position="58"/>
        <end position="80"/>
    </location>
</feature>
<gene>
    <name evidence="3" type="ORF">ON006_20260</name>
</gene>
<keyword evidence="1" id="KW-0472">Membrane</keyword>
<keyword evidence="4" id="KW-1185">Reference proteome</keyword>
<dbReference type="KEGG" id="dpf:ON006_20260"/>
<evidence type="ECO:0000259" key="2">
    <source>
        <dbReference type="Pfam" id="PF00892"/>
    </source>
</evidence>
<dbReference type="GO" id="GO:0016020">
    <property type="term" value="C:membrane"/>
    <property type="evidence" value="ECO:0007669"/>
    <property type="project" value="InterPro"/>
</dbReference>
<feature type="transmembrane region" description="Helical" evidence="1">
    <location>
        <begin position="34"/>
        <end position="52"/>
    </location>
</feature>
<accession>A0A9E8SIR6</accession>
<feature type="transmembrane region" description="Helical" evidence="1">
    <location>
        <begin position="92"/>
        <end position="113"/>
    </location>
</feature>
<dbReference type="InterPro" id="IPR037185">
    <property type="entry name" value="EmrE-like"/>
</dbReference>
<feature type="domain" description="EamA" evidence="2">
    <location>
        <begin position="6"/>
        <end position="136"/>
    </location>
</feature>